<dbReference type="PANTHER" id="PTHR12604">
    <property type="entry name" value="KU AUTOANTIGEN DNA HELICASE"/>
    <property type="match status" value="1"/>
</dbReference>
<organism evidence="14 15">
    <name type="scientific">Polarella glacialis</name>
    <name type="common">Dinoflagellate</name>
    <dbReference type="NCBI Taxonomy" id="89957"/>
    <lineage>
        <taxon>Eukaryota</taxon>
        <taxon>Sar</taxon>
        <taxon>Alveolata</taxon>
        <taxon>Dinophyceae</taxon>
        <taxon>Suessiales</taxon>
        <taxon>Suessiaceae</taxon>
        <taxon>Polarella</taxon>
    </lineage>
</organism>
<proteinExistence type="inferred from homology"/>
<evidence type="ECO:0000256" key="2">
    <source>
        <dbReference type="ARBA" id="ARBA00005240"/>
    </source>
</evidence>
<keyword evidence="8" id="KW-0238">DNA-binding</keyword>
<feature type="compositionally biased region" description="Acidic residues" evidence="12">
    <location>
        <begin position="9"/>
        <end position="20"/>
    </location>
</feature>
<dbReference type="SMART" id="SM00559">
    <property type="entry name" value="Ku78"/>
    <property type="match status" value="1"/>
</dbReference>
<evidence type="ECO:0000313" key="14">
    <source>
        <dbReference type="EMBL" id="CAE8726403.1"/>
    </source>
</evidence>
<dbReference type="InterPro" id="IPR005161">
    <property type="entry name" value="Ku_N"/>
</dbReference>
<dbReference type="InterPro" id="IPR005160">
    <property type="entry name" value="Ku_C"/>
</dbReference>
<dbReference type="GO" id="GO:0042162">
    <property type="term" value="F:telomeric DNA binding"/>
    <property type="evidence" value="ECO:0007669"/>
    <property type="project" value="InterPro"/>
</dbReference>
<dbReference type="PANTHER" id="PTHR12604:SF2">
    <property type="entry name" value="X-RAY REPAIR CROSS-COMPLEMENTING PROTEIN 6"/>
    <property type="match status" value="1"/>
</dbReference>
<name>A0A813LK55_POLGL</name>
<dbReference type="GO" id="GO:0043564">
    <property type="term" value="C:Ku70:Ku80 complex"/>
    <property type="evidence" value="ECO:0007669"/>
    <property type="project" value="InterPro"/>
</dbReference>
<evidence type="ECO:0000313" key="15">
    <source>
        <dbReference type="Proteomes" id="UP000626109"/>
    </source>
</evidence>
<evidence type="ECO:0000256" key="8">
    <source>
        <dbReference type="ARBA" id="ARBA00023125"/>
    </source>
</evidence>
<comment type="caution">
    <text evidence="14">The sequence shown here is derived from an EMBL/GenBank/DDBJ whole genome shotgun (WGS) entry which is preliminary data.</text>
</comment>
<keyword evidence="5" id="KW-0378">Hydrolase</keyword>
<dbReference type="InterPro" id="IPR006165">
    <property type="entry name" value="Ku70"/>
</dbReference>
<dbReference type="Gene3D" id="3.40.50.410">
    <property type="entry name" value="von Willebrand factor, type A domain"/>
    <property type="match status" value="1"/>
</dbReference>
<dbReference type="Gene3D" id="2.40.290.10">
    <property type="match status" value="1"/>
</dbReference>
<gene>
    <name evidence="14" type="ORF">PGLA2088_LOCUS44469</name>
</gene>
<dbReference type="GO" id="GO:0003684">
    <property type="term" value="F:damaged DNA binding"/>
    <property type="evidence" value="ECO:0007669"/>
    <property type="project" value="InterPro"/>
</dbReference>
<feature type="region of interest" description="Disordered" evidence="12">
    <location>
        <begin position="527"/>
        <end position="578"/>
    </location>
</feature>
<evidence type="ECO:0000259" key="13">
    <source>
        <dbReference type="SMART" id="SM00559"/>
    </source>
</evidence>
<reference evidence="14" key="1">
    <citation type="submission" date="2021-02" db="EMBL/GenBank/DDBJ databases">
        <authorList>
            <person name="Dougan E. K."/>
            <person name="Rhodes N."/>
            <person name="Thang M."/>
            <person name="Chan C."/>
        </authorList>
    </citation>
    <scope>NUCLEOTIDE SEQUENCE</scope>
</reference>
<evidence type="ECO:0000256" key="3">
    <source>
        <dbReference type="ARBA" id="ARBA00022741"/>
    </source>
</evidence>
<dbReference type="InterPro" id="IPR006164">
    <property type="entry name" value="DNA_bd_Ku70/Ku80"/>
</dbReference>
<dbReference type="Pfam" id="PF03730">
    <property type="entry name" value="Ku_C"/>
    <property type="match status" value="1"/>
</dbReference>
<keyword evidence="4" id="KW-0227">DNA damage</keyword>
<dbReference type="InterPro" id="IPR047087">
    <property type="entry name" value="KU70_core_dom"/>
</dbReference>
<protein>
    <recommendedName>
        <fullName evidence="13">Ku domain-containing protein</fullName>
    </recommendedName>
</protein>
<accession>A0A813LK55</accession>
<evidence type="ECO:0000256" key="10">
    <source>
        <dbReference type="ARBA" id="ARBA00023204"/>
    </source>
</evidence>
<evidence type="ECO:0000256" key="5">
    <source>
        <dbReference type="ARBA" id="ARBA00022801"/>
    </source>
</evidence>
<dbReference type="GO" id="GO:0006310">
    <property type="term" value="P:DNA recombination"/>
    <property type="evidence" value="ECO:0007669"/>
    <property type="project" value="UniProtKB-KW"/>
</dbReference>
<comment type="subcellular location">
    <subcellularLocation>
        <location evidence="1">Nucleus</location>
    </subcellularLocation>
</comment>
<dbReference type="Gene3D" id="1.10.1600.10">
    <property type="match status" value="1"/>
</dbReference>
<dbReference type="NCBIfam" id="TIGR00578">
    <property type="entry name" value="ku70"/>
    <property type="match status" value="1"/>
</dbReference>
<dbReference type="GO" id="GO:0016787">
    <property type="term" value="F:hydrolase activity"/>
    <property type="evidence" value="ECO:0007669"/>
    <property type="project" value="UniProtKB-KW"/>
</dbReference>
<dbReference type="AlphaFoldDB" id="A0A813LK55"/>
<dbReference type="GO" id="GO:0003690">
    <property type="term" value="F:double-stranded DNA binding"/>
    <property type="evidence" value="ECO:0007669"/>
    <property type="project" value="TreeGrafter"/>
</dbReference>
<feature type="domain" description="Ku" evidence="13">
    <location>
        <begin position="302"/>
        <end position="448"/>
    </location>
</feature>
<keyword evidence="9" id="KW-0233">DNA recombination</keyword>
<evidence type="ECO:0000256" key="1">
    <source>
        <dbReference type="ARBA" id="ARBA00004123"/>
    </source>
</evidence>
<dbReference type="InterPro" id="IPR027388">
    <property type="entry name" value="Ku70_bridge/pillars_dom_sf"/>
</dbReference>
<evidence type="ECO:0000256" key="6">
    <source>
        <dbReference type="ARBA" id="ARBA00022806"/>
    </source>
</evidence>
<evidence type="ECO:0000256" key="4">
    <source>
        <dbReference type="ARBA" id="ARBA00022763"/>
    </source>
</evidence>
<dbReference type="EMBL" id="CAJNNW010035219">
    <property type="protein sequence ID" value="CAE8726403.1"/>
    <property type="molecule type" value="Genomic_DNA"/>
</dbReference>
<sequence length="578" mass="63465">AGAGGDPLLEQEGDNGEDPQDGVGKEEAQLKDAVLFVIDCASLEALAPLKPGGRSLVQEALAAAANVLKTKVITAPDDKIGVCLYGVRDKLNPNNFEGIRVLQDLDRPSAQRIRQLEQEVARPREQFEERYGSGRAVPVSDVFWTCTTIFNVSANAKQFQPRVFLFTCEDSPCSTPAEQSAAVTRAQDLMDIGAIIEFFPLAPADKVFSIERFWGTVLPVDPEDYISRSSMRLEELERRIRMRVHRKRTLQRLNFHVSPGVEVAVSVFVTLLQAKVPYPVYLLNENNKPLKSESKHICEQTGALLHPVDDIATYVELAGQRVVMSRAEVTETKHFCDPGLRLLGFKPLSSLEPHHRIFHSYFVYPNEREISGSAAFMSALLTGMLERRVLAVASYVARRNAEPVLVALLPQAEEEDGAEQIKPPGFNMVRLPWGEEIRQLTFAVPEGVPTETPQELKEAARKVVAAMRLNNFTPGCAENPVLQKHYAAVQALALGEEQPEDTVDVLQPDAAALKEKAPLLQAWKSAVDAAAPPKAPAKRPHPVAADGEDGAPQAKVKKELPPPPATKEAMRALVQSGE</sequence>
<keyword evidence="6" id="KW-0347">Helicase</keyword>
<keyword evidence="3" id="KW-0547">Nucleotide-binding</keyword>
<dbReference type="SUPFAM" id="SSF100939">
    <property type="entry name" value="SPOC domain-like"/>
    <property type="match status" value="1"/>
</dbReference>
<feature type="non-terminal residue" evidence="14">
    <location>
        <position position="578"/>
    </location>
</feature>
<dbReference type="Gene3D" id="4.10.970.10">
    <property type="entry name" value="Ku70, bridge and pillars"/>
    <property type="match status" value="1"/>
</dbReference>
<dbReference type="GO" id="GO:0005524">
    <property type="term" value="F:ATP binding"/>
    <property type="evidence" value="ECO:0007669"/>
    <property type="project" value="UniProtKB-KW"/>
</dbReference>
<dbReference type="InterPro" id="IPR036465">
    <property type="entry name" value="vWFA_dom_sf"/>
</dbReference>
<evidence type="ECO:0000256" key="12">
    <source>
        <dbReference type="SAM" id="MobiDB-lite"/>
    </source>
</evidence>
<dbReference type="Proteomes" id="UP000626109">
    <property type="component" value="Unassembled WGS sequence"/>
</dbReference>
<dbReference type="GO" id="GO:0003678">
    <property type="term" value="F:DNA helicase activity"/>
    <property type="evidence" value="ECO:0007669"/>
    <property type="project" value="InterPro"/>
</dbReference>
<dbReference type="FunFam" id="2.40.290.10:FF:000001">
    <property type="entry name" value="X-ray repair cross complementing 6"/>
    <property type="match status" value="1"/>
</dbReference>
<dbReference type="SUPFAM" id="SSF53300">
    <property type="entry name" value="vWA-like"/>
    <property type="match status" value="1"/>
</dbReference>
<keyword evidence="11" id="KW-0539">Nucleus</keyword>
<evidence type="ECO:0000256" key="7">
    <source>
        <dbReference type="ARBA" id="ARBA00022840"/>
    </source>
</evidence>
<feature type="non-terminal residue" evidence="14">
    <location>
        <position position="1"/>
    </location>
</feature>
<dbReference type="InterPro" id="IPR016194">
    <property type="entry name" value="SPOC-like_C_dom_sf"/>
</dbReference>
<dbReference type="PIRSF" id="PIRSF003033">
    <property type="entry name" value="Ku70"/>
    <property type="match status" value="1"/>
</dbReference>
<dbReference type="Pfam" id="PF03731">
    <property type="entry name" value="Ku_N"/>
    <property type="match status" value="1"/>
</dbReference>
<evidence type="ECO:0000256" key="11">
    <source>
        <dbReference type="ARBA" id="ARBA00023242"/>
    </source>
</evidence>
<comment type="similarity">
    <text evidence="2">Belongs to the ku70 family.</text>
</comment>
<keyword evidence="10" id="KW-0234">DNA repair</keyword>
<dbReference type="GO" id="GO:0000723">
    <property type="term" value="P:telomere maintenance"/>
    <property type="evidence" value="ECO:0007669"/>
    <property type="project" value="InterPro"/>
</dbReference>
<dbReference type="CDD" id="cd00788">
    <property type="entry name" value="KU70"/>
    <property type="match status" value="1"/>
</dbReference>
<keyword evidence="7" id="KW-0067">ATP-binding</keyword>
<feature type="region of interest" description="Disordered" evidence="12">
    <location>
        <begin position="1"/>
        <end position="24"/>
    </location>
</feature>
<dbReference type="GO" id="GO:0006303">
    <property type="term" value="P:double-strand break repair via nonhomologous end joining"/>
    <property type="evidence" value="ECO:0007669"/>
    <property type="project" value="InterPro"/>
</dbReference>
<evidence type="ECO:0000256" key="9">
    <source>
        <dbReference type="ARBA" id="ARBA00023172"/>
    </source>
</evidence>
<dbReference type="Pfam" id="PF02735">
    <property type="entry name" value="Ku"/>
    <property type="match status" value="1"/>
</dbReference>